<dbReference type="PANTHER" id="PTHR10322:SF23">
    <property type="entry name" value="DNA POLYMERASE DELTA CATALYTIC SUBUNIT"/>
    <property type="match status" value="1"/>
</dbReference>
<dbReference type="InterPro" id="IPR012337">
    <property type="entry name" value="RNaseH-like_sf"/>
</dbReference>
<dbReference type="Proteomes" id="UP000000391">
    <property type="component" value="Chromosome"/>
</dbReference>
<dbReference type="Gene3D" id="3.30.420.10">
    <property type="entry name" value="Ribonuclease H-like superfamily/Ribonuclease H"/>
    <property type="match status" value="1"/>
</dbReference>
<reference evidence="11 12" key="1">
    <citation type="submission" date="2010-06" db="EMBL/GenBank/DDBJ databases">
        <title>Complete sequence chromosome of Methanohalobium evestigatum Z-7303.</title>
        <authorList>
            <consortium name="US DOE Joint Genome Institute"/>
            <person name="Lucas S."/>
            <person name="Copeland A."/>
            <person name="Lapidus A."/>
            <person name="Cheng J.-F."/>
            <person name="Bruce D."/>
            <person name="Goodwin L."/>
            <person name="Pitluck S."/>
            <person name="Saunders E."/>
            <person name="Detter J.C."/>
            <person name="Han C."/>
            <person name="Tapia R."/>
            <person name="Land M."/>
            <person name="Hauser L."/>
            <person name="Kyrpides N."/>
            <person name="Mikhailova N."/>
            <person name="Sieprawska-Lupa M."/>
            <person name="Whitman W.B."/>
            <person name="Anderson I."/>
            <person name="Woyke T."/>
        </authorList>
    </citation>
    <scope>NUCLEOTIDE SEQUENCE [LARGE SCALE GENOMIC DNA]</scope>
    <source>
        <strain evidence="12">ATCC BAA-1072 / DSM 3721 / NBRC 107634 / OCM 161 / Z-7303</strain>
    </source>
</reference>
<keyword evidence="5 7" id="KW-0238">DNA-binding</keyword>
<feature type="domain" description="DNA-directed DNA polymerase family B exonuclease" evidence="10">
    <location>
        <begin position="113"/>
        <end position="332"/>
    </location>
</feature>
<dbReference type="InterPro" id="IPR042087">
    <property type="entry name" value="DNA_pol_B_thumb"/>
</dbReference>
<evidence type="ECO:0000313" key="12">
    <source>
        <dbReference type="Proteomes" id="UP000000391"/>
    </source>
</evidence>
<dbReference type="KEGG" id="mev:Metev_1742"/>
<dbReference type="RefSeq" id="WP_013195145.1">
    <property type="nucleotide sequence ID" value="NC_014253.1"/>
</dbReference>
<name>D7EB63_METEZ</name>
<dbReference type="InterPro" id="IPR023211">
    <property type="entry name" value="DNA_pol_palm_dom_sf"/>
</dbReference>
<sequence length="913" mass="104049">MNFQILDADYSIYNDEPVVRLFGRGEDGSSVCCFVPGFEPYFYANVADDSYLQTLPQFIKNKFDTVKDVEPVQKFEPIGYQESKKPMLKITTFYPKNVPEIRDDVQGLEGIEDVYETDILFKNRFMIDKGLHGMALVSAEPASTSESINDRDVKCDNIITSYNVEEINKIPNIGLKYLAFDIECLPPEGGMPEPESSPIIMISLSFEPEYKGNNTLVLVCKNLKDVESDIEIFDEEEDMLTRFFDIFQEYDPDVVVGYNMNDFDIPYIKDRADYLNNKGASIVPRVGRDGRLMTYRRLGTRTMVSMTGRIVMDTLPLIRQQFSLKRYTLRNVSKELLGREKLDVEPHQMVEYWNDGGEKTKKFIDYARRDSELALELVTKLQLLDKYIALSQVSGSVLQDVVDGGQSSMVENLLFREFGKQGRVIPPKPDNRPDDNEQGEEIKGGEVLEPKKGLLDNVVILDYKSLYPTIMMAHNLCYTTVVVNDHPNGETINPPSGGEFVNPDVLKGIVPSILETLLNQRSEVKKKMKSISDGDTYRMYDATQLALKILLNSFYGYSGYARARLYSLTLANAVTSYGRENIQNTRDLINNNIRKVVLKDNQAYLPDEISPEDESEDVINLSVVYGDTDSVFIHCSPEYNNDISLEDAECVGTRIAEKVSQSLPDPMELEFESIAKRGLFLAKKRYALWVFEQENDEWEDSIKVKGMETVRRDWCELTSKTLNRVLELVLKEGDVDKAVEYVKSVVNRVRNIDVQKDKDVIDDLTMTRLYSKKKDSYKSKQPHLTVIEKTKKRTGISPPIGERVPFVIVAGNDLFVNRAEDPEYVRENNLTLDVDYYIKKQILPPVERILGVFGVDSATLDYDSRQKGLFDFSKTSETESFNNANKETTDEEDNGLKNQSKNGSKSQSSLFDF</sequence>
<keyword evidence="12" id="KW-1185">Reference proteome</keyword>
<dbReference type="Pfam" id="PF00136">
    <property type="entry name" value="DNA_pol_B"/>
    <property type="match status" value="1"/>
</dbReference>
<organism evidence="11 12">
    <name type="scientific">Methanohalobium evestigatum (strain ATCC BAA-1072 / DSM 3721 / NBRC 107634 / OCM 161 / Z-7303)</name>
    <dbReference type="NCBI Taxonomy" id="644295"/>
    <lineage>
        <taxon>Archaea</taxon>
        <taxon>Methanobacteriati</taxon>
        <taxon>Methanobacteriota</taxon>
        <taxon>Stenosarchaea group</taxon>
        <taxon>Methanomicrobia</taxon>
        <taxon>Methanosarcinales</taxon>
        <taxon>Methanosarcinaceae</taxon>
        <taxon>Methanohalobium</taxon>
    </lineage>
</organism>
<keyword evidence="7" id="KW-0235">DNA replication</keyword>
<feature type="compositionally biased region" description="Basic and acidic residues" evidence="8">
    <location>
        <begin position="429"/>
        <end position="445"/>
    </location>
</feature>
<dbReference type="Gene3D" id="3.30.342.10">
    <property type="entry name" value="DNA Polymerase, chain B, domain 1"/>
    <property type="match status" value="1"/>
</dbReference>
<dbReference type="PROSITE" id="PS00116">
    <property type="entry name" value="DNA_POLYMERASE_B"/>
    <property type="match status" value="1"/>
</dbReference>
<evidence type="ECO:0000256" key="6">
    <source>
        <dbReference type="ARBA" id="ARBA00049244"/>
    </source>
</evidence>
<feature type="compositionally biased region" description="Low complexity" evidence="8">
    <location>
        <begin position="896"/>
        <end position="913"/>
    </location>
</feature>
<feature type="compositionally biased region" description="Polar residues" evidence="8">
    <location>
        <begin position="876"/>
        <end position="886"/>
    </location>
</feature>
<dbReference type="InterPro" id="IPR043502">
    <property type="entry name" value="DNA/RNA_pol_sf"/>
</dbReference>
<evidence type="ECO:0000256" key="2">
    <source>
        <dbReference type="ARBA" id="ARBA00022679"/>
    </source>
</evidence>
<dbReference type="PANTHER" id="PTHR10322">
    <property type="entry name" value="DNA POLYMERASE CATALYTIC SUBUNIT"/>
    <property type="match status" value="1"/>
</dbReference>
<keyword evidence="3 7" id="KW-0548">Nucleotidyltransferase</keyword>
<dbReference type="GO" id="GO:0000166">
    <property type="term" value="F:nucleotide binding"/>
    <property type="evidence" value="ECO:0007669"/>
    <property type="project" value="InterPro"/>
</dbReference>
<dbReference type="AlphaFoldDB" id="D7EB63"/>
<dbReference type="GO" id="GO:0006261">
    <property type="term" value="P:DNA-templated DNA replication"/>
    <property type="evidence" value="ECO:0007669"/>
    <property type="project" value="TreeGrafter"/>
</dbReference>
<dbReference type="SUPFAM" id="SSF53098">
    <property type="entry name" value="Ribonuclease H-like"/>
    <property type="match status" value="1"/>
</dbReference>
<accession>D7EB63</accession>
<feature type="region of interest" description="Disordered" evidence="8">
    <location>
        <begin position="876"/>
        <end position="913"/>
    </location>
</feature>
<dbReference type="InterPro" id="IPR006172">
    <property type="entry name" value="DNA-dir_DNA_pol_B"/>
</dbReference>
<evidence type="ECO:0000256" key="1">
    <source>
        <dbReference type="ARBA" id="ARBA00005755"/>
    </source>
</evidence>
<evidence type="ECO:0000256" key="5">
    <source>
        <dbReference type="ARBA" id="ARBA00023125"/>
    </source>
</evidence>
<dbReference type="Gene3D" id="3.90.1600.10">
    <property type="entry name" value="Palm domain of DNA polymerase"/>
    <property type="match status" value="1"/>
</dbReference>
<dbReference type="Gene3D" id="1.10.132.60">
    <property type="entry name" value="DNA polymerase family B, C-terminal domain"/>
    <property type="match status" value="1"/>
</dbReference>
<dbReference type="GeneID" id="9347392"/>
<dbReference type="HOGENOM" id="CLU_000203_2_0_2"/>
<dbReference type="OrthoDB" id="323192at2157"/>
<dbReference type="GO" id="GO:0003887">
    <property type="term" value="F:DNA-directed DNA polymerase activity"/>
    <property type="evidence" value="ECO:0007669"/>
    <property type="project" value="UniProtKB-KW"/>
</dbReference>
<dbReference type="SUPFAM" id="SSF56672">
    <property type="entry name" value="DNA/RNA polymerases"/>
    <property type="match status" value="1"/>
</dbReference>
<keyword evidence="2 7" id="KW-0808">Transferase</keyword>
<dbReference type="EC" id="2.7.7.7" evidence="7"/>
<dbReference type="Gene3D" id="1.10.287.690">
    <property type="entry name" value="Helix hairpin bin"/>
    <property type="match status" value="1"/>
</dbReference>
<dbReference type="SMART" id="SM00486">
    <property type="entry name" value="POLBc"/>
    <property type="match status" value="1"/>
</dbReference>
<evidence type="ECO:0000256" key="4">
    <source>
        <dbReference type="ARBA" id="ARBA00022932"/>
    </source>
</evidence>
<evidence type="ECO:0000256" key="3">
    <source>
        <dbReference type="ARBA" id="ARBA00022695"/>
    </source>
</evidence>
<dbReference type="Pfam" id="PF03104">
    <property type="entry name" value="DNA_pol_B_exo1"/>
    <property type="match status" value="1"/>
</dbReference>
<comment type="similarity">
    <text evidence="1 7">Belongs to the DNA polymerase type-B family.</text>
</comment>
<feature type="region of interest" description="Disordered" evidence="8">
    <location>
        <begin position="422"/>
        <end position="445"/>
    </location>
</feature>
<dbReference type="InterPro" id="IPR050240">
    <property type="entry name" value="DNA_pol_type-B"/>
</dbReference>
<dbReference type="EMBL" id="CP002069">
    <property type="protein sequence ID" value="ADI74580.1"/>
    <property type="molecule type" value="Genomic_DNA"/>
</dbReference>
<proteinExistence type="inferred from homology"/>
<gene>
    <name evidence="11" type="ordered locus">Metev_1742</name>
</gene>
<evidence type="ECO:0000313" key="11">
    <source>
        <dbReference type="EMBL" id="ADI74580.1"/>
    </source>
</evidence>
<dbReference type="InterPro" id="IPR006134">
    <property type="entry name" value="DNA-dir_DNA_pol_B_multi_dom"/>
</dbReference>
<feature type="domain" description="DNA-directed DNA polymerase family B multifunctional" evidence="9">
    <location>
        <begin position="399"/>
        <end position="850"/>
    </location>
</feature>
<evidence type="ECO:0000259" key="10">
    <source>
        <dbReference type="Pfam" id="PF03104"/>
    </source>
</evidence>
<evidence type="ECO:0000256" key="8">
    <source>
        <dbReference type="SAM" id="MobiDB-lite"/>
    </source>
</evidence>
<dbReference type="InterPro" id="IPR017964">
    <property type="entry name" value="DNA-dir_DNA_pol_B_CS"/>
</dbReference>
<dbReference type="PRINTS" id="PR00106">
    <property type="entry name" value="DNAPOLB"/>
</dbReference>
<protein>
    <recommendedName>
        <fullName evidence="7">DNA polymerase</fullName>
        <ecNumber evidence="7">2.7.7.7</ecNumber>
    </recommendedName>
</protein>
<evidence type="ECO:0000256" key="7">
    <source>
        <dbReference type="RuleBase" id="RU000442"/>
    </source>
</evidence>
<dbReference type="InterPro" id="IPR036397">
    <property type="entry name" value="RNaseH_sf"/>
</dbReference>
<comment type="catalytic activity">
    <reaction evidence="6 7">
        <text>DNA(n) + a 2'-deoxyribonucleoside 5'-triphosphate = DNA(n+1) + diphosphate</text>
        <dbReference type="Rhea" id="RHEA:22508"/>
        <dbReference type="Rhea" id="RHEA-COMP:17339"/>
        <dbReference type="Rhea" id="RHEA-COMP:17340"/>
        <dbReference type="ChEBI" id="CHEBI:33019"/>
        <dbReference type="ChEBI" id="CHEBI:61560"/>
        <dbReference type="ChEBI" id="CHEBI:173112"/>
        <dbReference type="EC" id="2.7.7.7"/>
    </reaction>
</comment>
<dbReference type="InterPro" id="IPR006133">
    <property type="entry name" value="DNA-dir_DNA_pol_B_exonuc"/>
</dbReference>
<dbReference type="STRING" id="644295.Metev_1742"/>
<dbReference type="GO" id="GO:0003677">
    <property type="term" value="F:DNA binding"/>
    <property type="evidence" value="ECO:0007669"/>
    <property type="project" value="UniProtKB-KW"/>
</dbReference>
<keyword evidence="4 7" id="KW-0239">DNA-directed DNA polymerase</keyword>
<dbReference type="CDD" id="cd05160">
    <property type="entry name" value="DEDDy_DNA_polB_exo"/>
    <property type="match status" value="1"/>
</dbReference>
<evidence type="ECO:0000259" key="9">
    <source>
        <dbReference type="Pfam" id="PF00136"/>
    </source>
</evidence>